<evidence type="ECO:0000313" key="1">
    <source>
        <dbReference type="EMBL" id="CVK33522.1"/>
    </source>
</evidence>
<evidence type="ECO:0000313" key="2">
    <source>
        <dbReference type="Proteomes" id="UP000069850"/>
    </source>
</evidence>
<dbReference type="AlphaFoldDB" id="A0A0X3BMW4"/>
<name>A0A0X3BMW4_9EURY</name>
<dbReference type="EMBL" id="LT158599">
    <property type="protein sequence ID" value="CVK33522.1"/>
    <property type="molecule type" value="Genomic_DNA"/>
</dbReference>
<dbReference type="KEGG" id="mema:MMAB1_2309"/>
<dbReference type="Proteomes" id="UP000069850">
    <property type="component" value="Chromosome 1"/>
</dbReference>
<gene>
    <name evidence="1" type="ORF">MMAB1_2309</name>
</gene>
<protein>
    <submittedName>
        <fullName evidence="1">Uncharacterized protein</fullName>
    </submittedName>
</protein>
<sequence>MSRAKAGAPWTSGRVSARRREYDGFQAPYRMLEHVSRRSEEIRLGALSPAESVKNGAGLESH</sequence>
<organism evidence="1 2">
    <name type="scientific">Methanoculleus bourgensis</name>
    <dbReference type="NCBI Taxonomy" id="83986"/>
    <lineage>
        <taxon>Archaea</taxon>
        <taxon>Methanobacteriati</taxon>
        <taxon>Methanobacteriota</taxon>
        <taxon>Stenosarchaea group</taxon>
        <taxon>Methanomicrobia</taxon>
        <taxon>Methanomicrobiales</taxon>
        <taxon>Methanomicrobiaceae</taxon>
        <taxon>Methanoculleus</taxon>
    </lineage>
</organism>
<reference evidence="1 2" key="1">
    <citation type="submission" date="2016-01" db="EMBL/GenBank/DDBJ databases">
        <authorList>
            <person name="Manzoor S."/>
        </authorList>
    </citation>
    <scope>NUCLEOTIDE SEQUENCE [LARGE SCALE GENOMIC DNA]</scope>
    <source>
        <strain evidence="1">Methanoculleus sp MAB1</strain>
    </source>
</reference>
<accession>A0A0X3BMW4</accession>
<proteinExistence type="predicted"/>